<feature type="region of interest" description="Disordered" evidence="1">
    <location>
        <begin position="354"/>
        <end position="390"/>
    </location>
</feature>
<evidence type="ECO:0000313" key="2">
    <source>
        <dbReference type="EMBL" id="GAA1190814.1"/>
    </source>
</evidence>
<protein>
    <submittedName>
        <fullName evidence="2">ThiF family adenylyltransferase</fullName>
    </submittedName>
</protein>
<accession>A0ABP4FPK6</accession>
<dbReference type="EMBL" id="BAAALM010000001">
    <property type="protein sequence ID" value="GAA1190814.1"/>
    <property type="molecule type" value="Genomic_DNA"/>
</dbReference>
<keyword evidence="2" id="KW-0548">Nucleotidyltransferase</keyword>
<dbReference type="GO" id="GO:0016779">
    <property type="term" value="F:nucleotidyltransferase activity"/>
    <property type="evidence" value="ECO:0007669"/>
    <property type="project" value="UniProtKB-KW"/>
</dbReference>
<comment type="caution">
    <text evidence="2">The sequence shown here is derived from an EMBL/GenBank/DDBJ whole genome shotgun (WGS) entry which is preliminary data.</text>
</comment>
<evidence type="ECO:0000313" key="3">
    <source>
        <dbReference type="Proteomes" id="UP001500467"/>
    </source>
</evidence>
<dbReference type="RefSeq" id="WP_253852494.1">
    <property type="nucleotide sequence ID" value="NZ_BAAALM010000001.1"/>
</dbReference>
<dbReference type="Proteomes" id="UP001500467">
    <property type="component" value="Unassembled WGS sequence"/>
</dbReference>
<dbReference type="InterPro" id="IPR035985">
    <property type="entry name" value="Ubiquitin-activating_enz"/>
</dbReference>
<organism evidence="2 3">
    <name type="scientific">Prauserella alba</name>
    <dbReference type="NCBI Taxonomy" id="176898"/>
    <lineage>
        <taxon>Bacteria</taxon>
        <taxon>Bacillati</taxon>
        <taxon>Actinomycetota</taxon>
        <taxon>Actinomycetes</taxon>
        <taxon>Pseudonocardiales</taxon>
        <taxon>Pseudonocardiaceae</taxon>
        <taxon>Prauserella</taxon>
    </lineage>
</organism>
<dbReference type="Gene3D" id="3.40.50.720">
    <property type="entry name" value="NAD(P)-binding Rossmann-like Domain"/>
    <property type="match status" value="1"/>
</dbReference>
<feature type="compositionally biased region" description="Low complexity" evidence="1">
    <location>
        <begin position="354"/>
        <end position="372"/>
    </location>
</feature>
<dbReference type="SUPFAM" id="SSF69572">
    <property type="entry name" value="Activating enzymes of the ubiquitin-like proteins"/>
    <property type="match status" value="1"/>
</dbReference>
<proteinExistence type="predicted"/>
<keyword evidence="3" id="KW-1185">Reference proteome</keyword>
<reference evidence="3" key="1">
    <citation type="journal article" date="2019" name="Int. J. Syst. Evol. Microbiol.">
        <title>The Global Catalogue of Microorganisms (GCM) 10K type strain sequencing project: providing services to taxonomists for standard genome sequencing and annotation.</title>
        <authorList>
            <consortium name="The Broad Institute Genomics Platform"/>
            <consortium name="The Broad Institute Genome Sequencing Center for Infectious Disease"/>
            <person name="Wu L."/>
            <person name="Ma J."/>
        </authorList>
    </citation>
    <scope>NUCLEOTIDE SEQUENCE [LARGE SCALE GENOMIC DNA]</scope>
    <source>
        <strain evidence="3">JCM 13022</strain>
    </source>
</reference>
<name>A0ABP4FPK6_9PSEU</name>
<gene>
    <name evidence="2" type="ORF">GCM10009675_01400</name>
</gene>
<sequence>MTRTLTETGSLPERPRIVPGLDVLERGEGELQIGLERRHAVVLDTLSPMLMDLVRSLDGSRSTGTLVQLARSQCTSDEEAEKAADDLRLVLEGLAERGLIEESDSPAYARSVRTDEPALWTLTRSRPRRSAAARWAQSTVRLQGGGRLAAGLARTLATAGVGHIDAHADGRVGPEDLGTGFVDGDIGTPRRQAITNLVKRTNSATKTGKVRGKQRPDLVVLTDTVVPAPEIVNELMVERQPHLLVRVRDGNGIVGPLVHPGRSSCLRCADLAHTARDPSWPRVASQLAGRLPRTDLCSVTATAGLAGGQILRILDPEESVPPTWNGAIEIDAFAGTTTTSDAAPHPSCPCGAAAVTQASARAAGQRGAASAEPPTPTPSPTRAGRDGAAP</sequence>
<evidence type="ECO:0000256" key="1">
    <source>
        <dbReference type="SAM" id="MobiDB-lite"/>
    </source>
</evidence>
<keyword evidence="2" id="KW-0808">Transferase</keyword>